<dbReference type="CDD" id="cd04496">
    <property type="entry name" value="SSB_OBF"/>
    <property type="match status" value="1"/>
</dbReference>
<keyword evidence="6" id="KW-1185">Reference proteome</keyword>
<dbReference type="Pfam" id="PF00436">
    <property type="entry name" value="SSB"/>
    <property type="match status" value="1"/>
</dbReference>
<comment type="subunit">
    <text evidence="2">Homotetramer.</text>
</comment>
<organism evidence="5 6">
    <name type="scientific">Corynebacterium macclintockiae</name>
    <dbReference type="NCBI Taxonomy" id="2913501"/>
    <lineage>
        <taxon>Bacteria</taxon>
        <taxon>Bacillati</taxon>
        <taxon>Actinomycetota</taxon>
        <taxon>Actinomycetes</taxon>
        <taxon>Mycobacteriales</taxon>
        <taxon>Corynebacteriaceae</taxon>
        <taxon>Corynebacterium</taxon>
    </lineage>
</organism>
<gene>
    <name evidence="5" type="ORF">L8U58_06400</name>
</gene>
<dbReference type="PROSITE" id="PS50935">
    <property type="entry name" value="SSB"/>
    <property type="match status" value="1"/>
</dbReference>
<dbReference type="NCBIfam" id="NF005851">
    <property type="entry name" value="PRK07772.1"/>
    <property type="match status" value="1"/>
</dbReference>
<comment type="caution">
    <text evidence="2">Lacks conserved residue(s) required for the propagation of feature annotation.</text>
</comment>
<keyword evidence="1 2" id="KW-0238">DNA-binding</keyword>
<dbReference type="InterPro" id="IPR012340">
    <property type="entry name" value="NA-bd_OB-fold"/>
</dbReference>
<comment type="caution">
    <text evidence="5">The sequence shown here is derived from an EMBL/GenBank/DDBJ whole genome shotgun (WGS) entry which is preliminary data.</text>
</comment>
<dbReference type="GeneID" id="301813175"/>
<dbReference type="GO" id="GO:0003697">
    <property type="term" value="F:single-stranded DNA binding"/>
    <property type="evidence" value="ECO:0007669"/>
    <property type="project" value="UniProtKB-UniRule"/>
</dbReference>
<sequence length="217" mass="22306">MAQGDTQITVVGNIVADPELRYTPNGAAVANFRVASTPRRYDQQAGQFVDGEPLFLTCNVWRQPAENVANSLNKGDRVIVTGRLRQRSYEDRNGERRTVFEIEVEEVGPSLRFATADINKAFRGGQGGNGQGGQGGNAGGFGGQGGQGGGFGGNAGGQGNGNGGQGGFGGNAGNQGGQGNQGQNNQGFGGHNAAMDDDPWNSAPQSGFGDGDDEPPF</sequence>
<dbReference type="GO" id="GO:0006260">
    <property type="term" value="P:DNA replication"/>
    <property type="evidence" value="ECO:0007669"/>
    <property type="project" value="InterPro"/>
</dbReference>
<dbReference type="GO" id="GO:0009295">
    <property type="term" value="C:nucleoid"/>
    <property type="evidence" value="ECO:0007669"/>
    <property type="project" value="TreeGrafter"/>
</dbReference>
<evidence type="ECO:0000256" key="4">
    <source>
        <dbReference type="SAM" id="MobiDB-lite"/>
    </source>
</evidence>
<dbReference type="PANTHER" id="PTHR10302:SF27">
    <property type="entry name" value="SINGLE-STRANDED DNA-BINDING PROTEIN"/>
    <property type="match status" value="1"/>
</dbReference>
<evidence type="ECO:0000313" key="6">
    <source>
        <dbReference type="Proteomes" id="UP001146505"/>
    </source>
</evidence>
<accession>A0A9X3M6N9</accession>
<dbReference type="NCBIfam" id="TIGR00621">
    <property type="entry name" value="ssb"/>
    <property type="match status" value="1"/>
</dbReference>
<protein>
    <recommendedName>
        <fullName evidence="2 3">Single-stranded DNA-binding protein</fullName>
        <shortName evidence="2">SSB</shortName>
    </recommendedName>
</protein>
<dbReference type="InterPro" id="IPR011344">
    <property type="entry name" value="ssDNA-bd"/>
</dbReference>
<feature type="region of interest" description="Disordered" evidence="4">
    <location>
        <begin position="122"/>
        <end position="217"/>
    </location>
</feature>
<name>A0A9X3M6N9_9CORY</name>
<dbReference type="Gene3D" id="2.40.50.140">
    <property type="entry name" value="Nucleic acid-binding proteins"/>
    <property type="match status" value="1"/>
</dbReference>
<dbReference type="AlphaFoldDB" id="A0A9X3M6N9"/>
<feature type="compositionally biased region" description="Gly residues" evidence="4">
    <location>
        <begin position="124"/>
        <end position="180"/>
    </location>
</feature>
<reference evidence="5" key="1">
    <citation type="submission" date="2022-02" db="EMBL/GenBank/DDBJ databases">
        <title>Corynebacterium sp. from urogenital microbiome.</title>
        <authorList>
            <person name="Cappelli E.A."/>
            <person name="Ribeiro T.G."/>
            <person name="Peixe L."/>
        </authorList>
    </citation>
    <scope>NUCLEOTIDE SEQUENCE</scope>
    <source>
        <strain evidence="5">C9Ua_112</strain>
    </source>
</reference>
<dbReference type="HAMAP" id="MF_00984">
    <property type="entry name" value="SSB"/>
    <property type="match status" value="1"/>
</dbReference>
<evidence type="ECO:0000313" key="5">
    <source>
        <dbReference type="EMBL" id="MCZ9305160.1"/>
    </source>
</evidence>
<dbReference type="PANTHER" id="PTHR10302">
    <property type="entry name" value="SINGLE-STRANDED DNA-BINDING PROTEIN"/>
    <property type="match status" value="1"/>
</dbReference>
<dbReference type="EMBL" id="JAKMUV010000006">
    <property type="protein sequence ID" value="MCZ9305160.1"/>
    <property type="molecule type" value="Genomic_DNA"/>
</dbReference>
<dbReference type="InterPro" id="IPR000424">
    <property type="entry name" value="Primosome_PriB/ssb"/>
</dbReference>
<proteinExistence type="inferred from homology"/>
<dbReference type="RefSeq" id="WP_034966646.1">
    <property type="nucleotide sequence ID" value="NZ_CP180526.1"/>
</dbReference>
<dbReference type="SUPFAM" id="SSF50249">
    <property type="entry name" value="Nucleic acid-binding proteins"/>
    <property type="match status" value="1"/>
</dbReference>
<evidence type="ECO:0000256" key="3">
    <source>
        <dbReference type="RuleBase" id="RU000524"/>
    </source>
</evidence>
<evidence type="ECO:0000256" key="1">
    <source>
        <dbReference type="ARBA" id="ARBA00023125"/>
    </source>
</evidence>
<evidence type="ECO:0000256" key="2">
    <source>
        <dbReference type="HAMAP-Rule" id="MF_00984"/>
    </source>
</evidence>
<dbReference type="Proteomes" id="UP001146505">
    <property type="component" value="Unassembled WGS sequence"/>
</dbReference>